<reference evidence="3" key="1">
    <citation type="submission" date="2012-02" db="EMBL/GenBank/DDBJ databases">
        <title>Complete genome sequence of Rickettsia australis strain Cutlack.</title>
        <authorList>
            <person name="Johnson S.L."/>
            <person name="Munk A.C."/>
            <person name="Han S."/>
            <person name="Bruce D.C."/>
            <person name="Dasch G.A."/>
        </authorList>
    </citation>
    <scope>NUCLEOTIDE SEQUENCE [LARGE SCALE GENOMIC DNA]</scope>
    <source>
        <strain evidence="3">Cutlack</strain>
    </source>
</reference>
<protein>
    <submittedName>
        <fullName evidence="2">Ribose-phosphate pyrophosphokinase</fullName>
    </submittedName>
</protein>
<name>H8K8W9_RICAC</name>
<dbReference type="eggNOG" id="COG1519">
    <property type="taxonomic scope" value="Bacteria"/>
</dbReference>
<dbReference type="EMBL" id="CP003338">
    <property type="protein sequence ID" value="AFC70489.1"/>
    <property type="molecule type" value="Genomic_DNA"/>
</dbReference>
<keyword evidence="2" id="KW-0418">Kinase</keyword>
<feature type="region of interest" description="Disordered" evidence="1">
    <location>
        <begin position="1"/>
        <end position="28"/>
    </location>
</feature>
<evidence type="ECO:0000256" key="1">
    <source>
        <dbReference type="SAM" id="MobiDB-lite"/>
    </source>
</evidence>
<feature type="compositionally biased region" description="Basic and acidic residues" evidence="1">
    <location>
        <begin position="1"/>
        <end position="14"/>
    </location>
</feature>
<dbReference type="InterPro" id="IPR005728">
    <property type="entry name" value="RPE1"/>
</dbReference>
<accession>H8K8W9</accession>
<dbReference type="STRING" id="1105110.MC5_00260"/>
<organism evidence="2 3">
    <name type="scientific">Rickettsia australis (strain Cutlack)</name>
    <dbReference type="NCBI Taxonomy" id="1105110"/>
    <lineage>
        <taxon>Bacteria</taxon>
        <taxon>Pseudomonadati</taxon>
        <taxon>Pseudomonadota</taxon>
        <taxon>Alphaproteobacteria</taxon>
        <taxon>Rickettsiales</taxon>
        <taxon>Rickettsiaceae</taxon>
        <taxon>Rickettsieae</taxon>
        <taxon>Rickettsia</taxon>
        <taxon>spotted fever group</taxon>
    </lineage>
</organism>
<sequence length="47" mass="5191">MHNEVNKEEFEGNTKHRTAASKKAREDSSIGLTYKLPLEASCVTGLV</sequence>
<evidence type="ECO:0000313" key="2">
    <source>
        <dbReference type="EMBL" id="AFC70489.1"/>
    </source>
</evidence>
<gene>
    <name evidence="2" type="ordered locus">MC5_00260</name>
</gene>
<proteinExistence type="predicted"/>
<evidence type="ECO:0000313" key="3">
    <source>
        <dbReference type="Proteomes" id="UP000007589"/>
    </source>
</evidence>
<dbReference type="GO" id="GO:0016301">
    <property type="term" value="F:kinase activity"/>
    <property type="evidence" value="ECO:0007669"/>
    <property type="project" value="UniProtKB-KW"/>
</dbReference>
<keyword evidence="3" id="KW-1185">Reference proteome</keyword>
<dbReference type="OrthoDB" id="7161129at2"/>
<dbReference type="AlphaFoldDB" id="H8K8W9"/>
<dbReference type="Proteomes" id="UP000007589">
    <property type="component" value="Chromosome"/>
</dbReference>
<dbReference type="KEGG" id="rau:MC5_00260"/>
<keyword evidence="2" id="KW-0808">Transferase</keyword>
<dbReference type="HOGENOM" id="CLU_216448_0_0_5"/>
<dbReference type="NCBIfam" id="TIGR01045">
    <property type="entry name" value="RPE1"/>
    <property type="match status" value="1"/>
</dbReference>